<dbReference type="PANTHER" id="PTHR11573">
    <property type="entry name" value="RIBONUCLEOSIDE-DIPHOSPHATE REDUCTASE LARGE CHAIN"/>
    <property type="match status" value="1"/>
</dbReference>
<evidence type="ECO:0000256" key="5">
    <source>
        <dbReference type="ARBA" id="ARBA00022840"/>
    </source>
</evidence>
<dbReference type="PANTHER" id="PTHR11573:SF6">
    <property type="entry name" value="RIBONUCLEOSIDE-DIPHOSPHATE REDUCTASE LARGE SUBUNIT"/>
    <property type="match status" value="1"/>
</dbReference>
<organism evidence="13 14">
    <name type="scientific">Equid gammaherpesvirus 2</name>
    <name type="common">Equine herpesvirus 2</name>
    <dbReference type="NCBI Taxonomy" id="12657"/>
    <lineage>
        <taxon>Viruses</taxon>
        <taxon>Duplodnaviria</taxon>
        <taxon>Heunggongvirae</taxon>
        <taxon>Peploviricota</taxon>
        <taxon>Herviviricetes</taxon>
        <taxon>Herpesvirales</taxon>
        <taxon>Orthoherpesviridae</taxon>
        <taxon>Gammaherpesvirinae</taxon>
        <taxon>Percavirus</taxon>
        <taxon>Percavirus equidgamma2</taxon>
    </lineage>
</organism>
<feature type="binding site" evidence="8">
    <location>
        <position position="192"/>
    </location>
    <ligand>
        <name>substrate</name>
    </ligand>
</feature>
<evidence type="ECO:0000256" key="8">
    <source>
        <dbReference type="HAMAP-Rule" id="MF_04026"/>
    </source>
</evidence>
<reference evidence="13 14" key="1">
    <citation type="journal article" date="2015" name="Genome Announc.">
        <title>Genome sequences of equid herpesviruses 2 and 5.</title>
        <authorList>
            <person name="Wilkie G.S."/>
            <person name="Kerr K."/>
            <person name="Stewart J.P."/>
            <person name="Studdert M.J."/>
            <person name="Davison A.J."/>
        </authorList>
    </citation>
    <scope>NUCLEOTIDE SEQUENCE [LARGE SCALE GENOMIC DNA]</scope>
    <source>
        <strain evidence="13">G9/92</strain>
    </source>
</reference>
<name>A0A0B4Q6N4_9GAMA</name>
<evidence type="ECO:0000256" key="6">
    <source>
        <dbReference type="ARBA" id="ARBA00023002"/>
    </source>
</evidence>
<comment type="catalytic activity">
    <reaction evidence="8 9">
        <text>a 2'-deoxyribonucleoside 5'-diphosphate + [thioredoxin]-disulfide + H2O = a ribonucleoside 5'-diphosphate + [thioredoxin]-dithiol</text>
        <dbReference type="Rhea" id="RHEA:23252"/>
        <dbReference type="Rhea" id="RHEA-COMP:10698"/>
        <dbReference type="Rhea" id="RHEA-COMP:10700"/>
        <dbReference type="ChEBI" id="CHEBI:15377"/>
        <dbReference type="ChEBI" id="CHEBI:29950"/>
        <dbReference type="ChEBI" id="CHEBI:50058"/>
        <dbReference type="ChEBI" id="CHEBI:57930"/>
        <dbReference type="ChEBI" id="CHEBI:73316"/>
        <dbReference type="EC" id="1.17.4.1"/>
    </reaction>
</comment>
<proteinExistence type="inferred from homology"/>
<dbReference type="EMBL" id="KM924294">
    <property type="protein sequence ID" value="AIU39506.1"/>
    <property type="molecule type" value="Genomic_DNA"/>
</dbReference>
<feature type="binding site" evidence="8">
    <location>
        <position position="238"/>
    </location>
    <ligand>
        <name>substrate</name>
    </ligand>
</feature>
<dbReference type="GO" id="GO:0005524">
    <property type="term" value="F:ATP binding"/>
    <property type="evidence" value="ECO:0007669"/>
    <property type="project" value="UniProtKB-UniRule"/>
</dbReference>
<keyword evidence="4 8" id="KW-0547">Nucleotide-binding</keyword>
<comment type="function">
    <text evidence="9">Provides the precursors necessary for DNA synthesis. Catalyzes the biosynthesis of deoxyribonucleotides from the corresponding ribonucleotides.</text>
</comment>
<feature type="active site" description="Proton acceptor" evidence="8">
    <location>
        <position position="412"/>
    </location>
</feature>
<evidence type="ECO:0000259" key="12">
    <source>
        <dbReference type="Pfam" id="PF02867"/>
    </source>
</evidence>
<dbReference type="GO" id="GO:0006260">
    <property type="term" value="P:DNA replication"/>
    <property type="evidence" value="ECO:0007669"/>
    <property type="project" value="UniProtKB-KW"/>
</dbReference>
<comment type="subunit">
    <text evidence="8">Heterotetramer composed of a homodimer of the large subunit (R1) and a homodimer of the small subunit (R2). Larger multisubunit protein complex are also active, composed of (R1)n(R2)n.</text>
</comment>
<dbReference type="Proteomes" id="UP000163076">
    <property type="component" value="Segment"/>
</dbReference>
<dbReference type="EC" id="1.17.4.1" evidence="8"/>
<dbReference type="GO" id="GO:0016032">
    <property type="term" value="P:viral process"/>
    <property type="evidence" value="ECO:0007669"/>
    <property type="project" value="UniProtKB-UniRule"/>
</dbReference>
<evidence type="ECO:0000256" key="2">
    <source>
        <dbReference type="ARBA" id="ARBA00022518"/>
    </source>
</evidence>
<keyword evidence="3" id="KW-0235">DNA replication</keyword>
<evidence type="ECO:0000313" key="14">
    <source>
        <dbReference type="Proteomes" id="UP000163076"/>
    </source>
</evidence>
<dbReference type="InterPro" id="IPR039718">
    <property type="entry name" value="Rrm1"/>
</dbReference>
<feature type="site" description="Important for electron transfer" evidence="8">
    <location>
        <position position="744"/>
    </location>
</feature>
<comment type="similarity">
    <text evidence="1 8 9">Belongs to the ribonucleoside diphosphate reductase large chain family.</text>
</comment>
<feature type="site" description="Interacts with thioredoxin/glutaredoxin" evidence="8">
    <location>
        <position position="789"/>
    </location>
</feature>
<feature type="site" description="Important for electron transfer" evidence="8">
    <location>
        <position position="743"/>
    </location>
</feature>
<evidence type="ECO:0000313" key="13">
    <source>
        <dbReference type="EMBL" id="AIU39506.1"/>
    </source>
</evidence>
<comment type="caution">
    <text evidence="8">Lacks conserved residue(s) required for the propagation of feature annotation.</text>
</comment>
<dbReference type="GO" id="GO:0004748">
    <property type="term" value="F:ribonucleoside-diphosphate reductase activity, thioredoxin disulfide as acceptor"/>
    <property type="evidence" value="ECO:0007669"/>
    <property type="project" value="UniProtKB-UniRule"/>
</dbReference>
<feature type="active site" description="Proton acceptor" evidence="8">
    <location>
        <position position="408"/>
    </location>
</feature>
<accession>A0A0B4Q6N4</accession>
<keyword evidence="9" id="KW-0215">Deoxyribonucleotide synthesis</keyword>
<keyword evidence="2 8" id="KW-0244">Early protein</keyword>
<feature type="site" description="Important for hydrogen atom transfer" evidence="8">
    <location>
        <position position="208"/>
    </location>
</feature>
<feature type="active site" description="Cysteine radical intermediate" evidence="8">
    <location>
        <position position="410"/>
    </location>
</feature>
<dbReference type="SUPFAM" id="SSF51998">
    <property type="entry name" value="PFL-like glycyl radical enzymes"/>
    <property type="match status" value="1"/>
</dbReference>
<dbReference type="PRINTS" id="PR01183">
    <property type="entry name" value="RIBORDTASEM1"/>
</dbReference>
<evidence type="ECO:0000256" key="7">
    <source>
        <dbReference type="ARBA" id="ARBA00023157"/>
    </source>
</evidence>
<comment type="function">
    <text evidence="8">Ribonucleoside-diphosphate reductase holoenzyme provides the precursors necessary for viral DNA synthesis. Allows virus growth in non-dividing cells, as well as reactivation from latency in infected hosts. Catalyzes the biosynthesis of deoxyribonucleotides from the corresponding ribonucleotides.</text>
</comment>
<feature type="region of interest" description="Disordered" evidence="10">
    <location>
        <begin position="765"/>
        <end position="799"/>
    </location>
</feature>
<feature type="binding site" evidence="8">
    <location>
        <begin position="612"/>
        <end position="616"/>
    </location>
    <ligand>
        <name>substrate</name>
    </ligand>
</feature>
<evidence type="ECO:0000256" key="3">
    <source>
        <dbReference type="ARBA" id="ARBA00022705"/>
    </source>
</evidence>
<dbReference type="Pfam" id="PF02867">
    <property type="entry name" value="Ribonuc_red_lgC"/>
    <property type="match status" value="1"/>
</dbReference>
<protein>
    <recommendedName>
        <fullName evidence="8">Ribonucleoside-diphosphate reductase large subunit</fullName>
        <shortName evidence="8">R1</shortName>
        <ecNumber evidence="8">1.17.4.1</ecNumber>
    </recommendedName>
    <alternativeName>
        <fullName evidence="8">Ribonucleotide reductase large subunit</fullName>
    </alternativeName>
</protein>
<dbReference type="Pfam" id="PF00317">
    <property type="entry name" value="Ribonuc_red_lgN"/>
    <property type="match status" value="1"/>
</dbReference>
<evidence type="ECO:0000256" key="9">
    <source>
        <dbReference type="RuleBase" id="RU003410"/>
    </source>
</evidence>
<dbReference type="Gene3D" id="3.20.70.20">
    <property type="match status" value="1"/>
</dbReference>
<dbReference type="HAMAP" id="MF_04026">
    <property type="entry name" value="HSV_RIR1"/>
    <property type="match status" value="1"/>
</dbReference>
<gene>
    <name evidence="13" type="primary">ORF61</name>
    <name evidence="8" type="synonym">RIR1</name>
</gene>
<evidence type="ECO:0000259" key="11">
    <source>
        <dbReference type="Pfam" id="PF00317"/>
    </source>
</evidence>
<feature type="compositionally biased region" description="Basic and acidic residues" evidence="10">
    <location>
        <begin position="776"/>
        <end position="793"/>
    </location>
</feature>
<dbReference type="NCBIfam" id="TIGR02506">
    <property type="entry name" value="NrdE_NrdA"/>
    <property type="match status" value="1"/>
</dbReference>
<keyword evidence="7 8" id="KW-1015">Disulfide bond</keyword>
<evidence type="ECO:0000256" key="4">
    <source>
        <dbReference type="ARBA" id="ARBA00022741"/>
    </source>
</evidence>
<dbReference type="InterPro" id="IPR013346">
    <property type="entry name" value="NrdE_NrdA_C"/>
</dbReference>
<feature type="domain" description="Ribonucleotide reductase large subunit C-terminal" evidence="12">
    <location>
        <begin position="206"/>
        <end position="744"/>
    </location>
</feature>
<feature type="binding site" evidence="8">
    <location>
        <begin position="207"/>
        <end position="208"/>
    </location>
    <ligand>
        <name>substrate</name>
    </ligand>
</feature>
<sequence length="799" mass="88687">MAAAHLGMPVPVYMAEREEDLALRKLIDTLKISAGWDLEANRMAGRLYHFVMGRRAPVDTRAYVTTFGDKLEKGVHRFLWDNARDIDDLCKDFQNGPEYERLISRGMLSAKRMYDTYVLRTEEGGGEGAVYESALQMYARMAAFFTCQCFAYPSLRKTVSEVEGGSGRMESGLDFFAYFFKILASQLVSCATPVMRSAGLRQSYLASCFIMNPDMSTEDKTLSAVFRDLSPLLCSKSGVGMNLTNFSSGGKNVQSCLRLINSQVEFCNDKNLRPVSVAAYMELWHEQIEEFLAAKLPENPERCQSIFQGVCVPGLFFRLYEQNPDSQWHLFSPKVGGHLAGLYGDKFDEEYARLVRHGLYSSSLPAKSLMFALISAIIKTGSPYILSKDAINRHHWFETQGNAISYANLCAEVVQQPHEFTSTCNLANVCLPACLRARGEGEGSGAAGEGEGADRLSPLTPDLEFCFDTLREAVRAAVYMINASILGGVCPTPGVRVMQAERSAGIGVQGLADVFAKLGRGYMDAESALLDARIFEVMYYQAVRASNQLVTMGGAPPHANWKNSKLSRGEFHWESWGVQYDSLFIERQLWEELRESVTKHGTFNSQFIALMPTAGTSQLTGLSESFYPFYANVSSKVSNKEEVMKPNITFLERVSPSDVPLLKYHGGDVSKLPPPLAAKYRNFLTAFDYSPEDQIRRAAARSPFVDQSQSFSFFLKEANVKSASYVKNLILLGHGLGLKTIMYYCRIQKQTSLTALECLQCTESPDSGDGVGGYKGGDEEPRSPEHAQCESPDRCLSCQ</sequence>
<evidence type="ECO:0000256" key="10">
    <source>
        <dbReference type="SAM" id="MobiDB-lite"/>
    </source>
</evidence>
<dbReference type="UniPathway" id="UPA00326"/>
<feature type="binding site" evidence="8">
    <location>
        <begin position="408"/>
        <end position="412"/>
    </location>
    <ligand>
        <name>substrate</name>
    </ligand>
</feature>
<dbReference type="InterPro" id="IPR034717">
    <property type="entry name" value="HSV_RIR1"/>
</dbReference>
<keyword evidence="6 8" id="KW-0560">Oxidoreductase</keyword>
<feature type="site" description="Important for hydrogen atom transfer" evidence="8">
    <location>
        <position position="424"/>
    </location>
</feature>
<dbReference type="InterPro" id="IPR013509">
    <property type="entry name" value="RNR_lsu_N"/>
</dbReference>
<feature type="domain" description="Ribonucleotide reductase large subunit N-terminal" evidence="11">
    <location>
        <begin position="105"/>
        <end position="202"/>
    </location>
</feature>
<evidence type="ECO:0000256" key="1">
    <source>
        <dbReference type="ARBA" id="ARBA00010406"/>
    </source>
</evidence>
<dbReference type="InterPro" id="IPR000788">
    <property type="entry name" value="RNR_lg_C"/>
</dbReference>
<dbReference type="GO" id="GO:0009263">
    <property type="term" value="P:deoxyribonucleotide biosynthetic process"/>
    <property type="evidence" value="ECO:0007669"/>
    <property type="project" value="UniProtKB-KW"/>
</dbReference>
<keyword evidence="5 8" id="KW-0067">ATP-binding</keyword>